<evidence type="ECO:0000259" key="2">
    <source>
        <dbReference type="PROSITE" id="PS51766"/>
    </source>
</evidence>
<feature type="transmembrane region" description="Helical" evidence="1">
    <location>
        <begin position="12"/>
        <end position="33"/>
    </location>
</feature>
<dbReference type="CDD" id="cd14256">
    <property type="entry name" value="Dockerin_I"/>
    <property type="match status" value="1"/>
</dbReference>
<dbReference type="EMBL" id="AJWZ01008815">
    <property type="protein sequence ID" value="EKC53073.1"/>
    <property type="molecule type" value="Genomic_DNA"/>
</dbReference>
<dbReference type="InterPro" id="IPR008964">
    <property type="entry name" value="Invasin/intimin_cell_adhesion"/>
</dbReference>
<dbReference type="SUPFAM" id="SSF63446">
    <property type="entry name" value="Type I dockerin domain"/>
    <property type="match status" value="1"/>
</dbReference>
<protein>
    <submittedName>
        <fullName evidence="3">Protein containing Bacterial Ig-like, group 2 domain protein</fullName>
    </submittedName>
</protein>
<name>K1S6N1_9ZZZZ</name>
<dbReference type="Pfam" id="PF02368">
    <property type="entry name" value="Big_2"/>
    <property type="match status" value="1"/>
</dbReference>
<evidence type="ECO:0000313" key="3">
    <source>
        <dbReference type="EMBL" id="EKC53073.1"/>
    </source>
</evidence>
<dbReference type="SUPFAM" id="SSF49384">
    <property type="entry name" value="Carbohydrate-binding domain"/>
    <property type="match status" value="1"/>
</dbReference>
<accession>K1S6N1</accession>
<keyword evidence="1" id="KW-0472">Membrane</keyword>
<evidence type="ECO:0000256" key="1">
    <source>
        <dbReference type="SAM" id="Phobius"/>
    </source>
</evidence>
<keyword evidence="1" id="KW-0812">Transmembrane</keyword>
<sequence length="1801" mass="197060">MVRDKLKKFNIKVILLVLFGFGLIFIGVGSLNIKLGVSKVNSSKKFASGDSFITELSSSSPSVVAGDSVTLTVKLLNININSGDKGIGVLSFKLDYDSDVFSLTSSSSAVGKISTNNNGDYIIVMNDGKVLTADTTVFTFTLKSKSNVNNVNSLISLSNILGSAGSSVSSKNASLTVLVKDEGAPRVTFDVKNPNEYAKSHSATISVVDSDLDNSSLKYQWVQGNTKPSEASFTNTFTNNQTITKAGLTGNNWYLWVLAKDTKKNTSIVRSEAFYFDNTAPTCNITSDGSNLIVNGSDSQSGLDTLPYSFDNINFTNVNKKSISSNGTYKAYVRDKVGNVAECSYVVNVTTPTIAISNSQTLPTKSLNVTINALKGAYELDTNNTYQYYLSSSSTMLTDGEWTNYQSGESFTIGAKKDGIYYLFVKAITDTASNKSTDSFNDTFVIDNVTYHRFGPYIFDNISPSCSITSSTSKYTNTNLVLTVTGNDENGLSDAAYSFDGVNFSHNYQKTVSENGKYSVYVKDYAGNVNSCSIDVNNIDKDRPVINIKNNGSLQYSKTHSSEVIVNDIKLAENGLKYQWTTDTVQPDLSSFTTPFTNNTTISKSSYSGDYYLWIYAVDEAGNYAVARSEVFKFDNTLPTAPTISANIRNGETAESDVLLQIDSSTALSGIKKYQYSLNNGVSFIDYDSSKKITFTEEGEYSVIARAVSNVDINGANSKSFSFKIKHTPMALTMKKSTSLPTNKDVVVTITSSTKLLPLTGFNLSSDGYSLSKSYSENTTGDKVVVTDIYGNSETQTIVISNIDKEKPKLSVTYDKSEDSVEAVIKANEELDAKSGFVLSVDKKELSKVYFENGNFQESFCDVAGNCTDISLNIDGIKKNDLNISLSYELQNDGAEKIIISSPNELSSLDGFQLSSDKHSLSKIIYSDIDKEYTVKDVLGNSRVVKIKYYFVNEPLNIKVNYSITKLSNENVVVTLTANHELKEIEGFSLSDDKYSLIKVYMTNTKKTILVESVDGLQKDITINISNIDKEKPTIKGVMNNGVYDSIKLEFNKNVKTIKVVKNGVLQEYKMGDVINSPGDYVITIIDEVGNSSTYNISLRKNGELVSVPDTSSNYSKLFIVVGVLEVIVGILLFSQVGLKGKVNLSLILLVILVAKFSNNSMSASTTAIDLNGYEIKDNYLLNVEASTSYSNMKSNLFDKSVTVKRSDSELSSSSYVGTGDLLTYGSDNYRVIIKGDITGDGSVDYNDYGKLILVLLSKSNFNEYEAKAADYNVDEVIDISDLYYINKRLNSTYVIKPKGIRVVSANTKLKASSSTKIVAQVYPVNVSDDTYDSRVVYGNSVNVSNNTVKGIDAGNAIVLVSSNANPALNTTLTFEIKSIPVTGVSLSKDSATINIEESNSISITPTISPSNATNKNVVYSSSNSSVAKVSSTGKITGVFPGVAVITVKSAEDSSKKATIKVLVQNDGKNYVNVNNATRSLYTQYVVSAYPSTIIQGFDISKNYIFTVQNLYSTSTDMNTNSLFINKHPRPGVSGSDSNMSLYGFGHGTNIAFEWANSKYNDTSDAYMWLAGGHYTWNNDNSKFSFDVTRDGAFPTRLAYHGNSTYTSNSVSFDTRSSVSRNDIKLYNGKNYSTTALSSKYYNIYKFYKTRSNEQVAIDTTNNLFIIRVTGSSGQIFSIYKLTDIKNSSVDYIDGNIPKLATFTIPKTPLDFQGFDIAGDYVYVYYGESNRNGTQNSQGYVAMYDFLGNEKFNKKVYSTSTSIFEEPEGIKVYKESGKYVAYLGSSLVSGSQKYVKICTFK</sequence>
<reference evidence="3" key="1">
    <citation type="journal article" date="2013" name="Environ. Microbiol.">
        <title>Microbiota from the distal guts of lean and obese adolescents exhibit partial functional redundancy besides clear differences in community structure.</title>
        <authorList>
            <person name="Ferrer M."/>
            <person name="Ruiz A."/>
            <person name="Lanza F."/>
            <person name="Haange S.B."/>
            <person name="Oberbach A."/>
            <person name="Till H."/>
            <person name="Bargiela R."/>
            <person name="Campoy C."/>
            <person name="Segura M.T."/>
            <person name="Richter M."/>
            <person name="von Bergen M."/>
            <person name="Seifert J."/>
            <person name="Suarez A."/>
        </authorList>
    </citation>
    <scope>NUCLEOTIDE SEQUENCE</scope>
</reference>
<keyword evidence="1" id="KW-1133">Transmembrane helix</keyword>
<dbReference type="InterPro" id="IPR008965">
    <property type="entry name" value="CBM2/CBM3_carb-bd_dom_sf"/>
</dbReference>
<dbReference type="InterPro" id="IPR016134">
    <property type="entry name" value="Dockerin_dom"/>
</dbReference>
<dbReference type="Gene3D" id="2.60.40.1080">
    <property type="match status" value="1"/>
</dbReference>
<dbReference type="PROSITE" id="PS51766">
    <property type="entry name" value="DOCKERIN"/>
    <property type="match status" value="1"/>
</dbReference>
<gene>
    <name evidence="3" type="ORF">OBE_12777</name>
</gene>
<proteinExistence type="predicted"/>
<comment type="caution">
    <text evidence="3">The sequence shown here is derived from an EMBL/GenBank/DDBJ whole genome shotgun (WGS) entry which is preliminary data.</text>
</comment>
<organism evidence="3">
    <name type="scientific">human gut metagenome</name>
    <dbReference type="NCBI Taxonomy" id="408170"/>
    <lineage>
        <taxon>unclassified sequences</taxon>
        <taxon>metagenomes</taxon>
        <taxon>organismal metagenomes</taxon>
    </lineage>
</organism>
<dbReference type="GO" id="GO:0000272">
    <property type="term" value="P:polysaccharide catabolic process"/>
    <property type="evidence" value="ECO:0007669"/>
    <property type="project" value="InterPro"/>
</dbReference>
<dbReference type="SUPFAM" id="SSF49373">
    <property type="entry name" value="Invasin/intimin cell-adhesion fragments"/>
    <property type="match status" value="1"/>
</dbReference>
<dbReference type="InterPro" id="IPR003343">
    <property type="entry name" value="Big_2"/>
</dbReference>
<dbReference type="GO" id="GO:0030246">
    <property type="term" value="F:carbohydrate binding"/>
    <property type="evidence" value="ECO:0007669"/>
    <property type="project" value="InterPro"/>
</dbReference>
<dbReference type="SMART" id="SM00635">
    <property type="entry name" value="BID_2"/>
    <property type="match status" value="2"/>
</dbReference>
<dbReference type="Gene3D" id="1.10.1330.10">
    <property type="entry name" value="Dockerin domain"/>
    <property type="match status" value="1"/>
</dbReference>
<feature type="domain" description="Dockerin" evidence="2">
    <location>
        <begin position="1231"/>
        <end position="1299"/>
    </location>
</feature>
<dbReference type="InterPro" id="IPR036439">
    <property type="entry name" value="Dockerin_dom_sf"/>
</dbReference>